<gene>
    <name evidence="2" type="ORF">SEVIR_4G057602v2</name>
</gene>
<evidence type="ECO:0000256" key="1">
    <source>
        <dbReference type="SAM" id="SignalP"/>
    </source>
</evidence>
<sequence length="45" mass="5075">MFLPFFFFGFFEAFSWEFSSFVFEPNLARVVGGNMLLGSLGATLV</sequence>
<protein>
    <submittedName>
        <fullName evidence="2">Uncharacterized protein</fullName>
    </submittedName>
</protein>
<proteinExistence type="predicted"/>
<reference evidence="2" key="1">
    <citation type="submission" date="2019-03" db="EMBL/GenBank/DDBJ databases">
        <title>WGS assembly of Setaria viridis.</title>
        <authorList>
            <person name="Huang P."/>
            <person name="Jenkins J."/>
            <person name="Grimwood J."/>
            <person name="Barry K."/>
            <person name="Healey A."/>
            <person name="Mamidi S."/>
            <person name="Sreedasyam A."/>
            <person name="Shu S."/>
            <person name="Feldman M."/>
            <person name="Wu J."/>
            <person name="Yu Y."/>
            <person name="Chen C."/>
            <person name="Johnson J."/>
            <person name="Rokhsar D."/>
            <person name="Baxter I."/>
            <person name="Schmutz J."/>
            <person name="Brutnell T."/>
            <person name="Kellogg E."/>
        </authorList>
    </citation>
    <scope>NUCLEOTIDE SEQUENCE [LARGE SCALE GENOMIC DNA]</scope>
</reference>
<keyword evidence="3" id="KW-1185">Reference proteome</keyword>
<dbReference type="EMBL" id="CM016555">
    <property type="protein sequence ID" value="TKW20011.1"/>
    <property type="molecule type" value="Genomic_DNA"/>
</dbReference>
<accession>A0A4U6UTS4</accession>
<feature type="signal peptide" evidence="1">
    <location>
        <begin position="1"/>
        <end position="15"/>
    </location>
</feature>
<dbReference type="Proteomes" id="UP000298652">
    <property type="component" value="Chromosome 4"/>
</dbReference>
<evidence type="ECO:0000313" key="3">
    <source>
        <dbReference type="Proteomes" id="UP000298652"/>
    </source>
</evidence>
<dbReference type="Gramene" id="TKW20011">
    <property type="protein sequence ID" value="TKW20011"/>
    <property type="gene ID" value="SEVIR_4G057602v2"/>
</dbReference>
<organism evidence="2 3">
    <name type="scientific">Setaria viridis</name>
    <name type="common">Green bristlegrass</name>
    <name type="synonym">Setaria italica subsp. viridis</name>
    <dbReference type="NCBI Taxonomy" id="4556"/>
    <lineage>
        <taxon>Eukaryota</taxon>
        <taxon>Viridiplantae</taxon>
        <taxon>Streptophyta</taxon>
        <taxon>Embryophyta</taxon>
        <taxon>Tracheophyta</taxon>
        <taxon>Spermatophyta</taxon>
        <taxon>Magnoliopsida</taxon>
        <taxon>Liliopsida</taxon>
        <taxon>Poales</taxon>
        <taxon>Poaceae</taxon>
        <taxon>PACMAD clade</taxon>
        <taxon>Panicoideae</taxon>
        <taxon>Panicodae</taxon>
        <taxon>Paniceae</taxon>
        <taxon>Cenchrinae</taxon>
        <taxon>Setaria</taxon>
    </lineage>
</organism>
<dbReference type="AlphaFoldDB" id="A0A4U6UTS4"/>
<evidence type="ECO:0000313" key="2">
    <source>
        <dbReference type="EMBL" id="TKW20011.1"/>
    </source>
</evidence>
<name>A0A4U6UTS4_SETVI</name>
<keyword evidence="1" id="KW-0732">Signal</keyword>
<feature type="chain" id="PRO_5020637400" evidence="1">
    <location>
        <begin position="16"/>
        <end position="45"/>
    </location>
</feature>